<feature type="non-terminal residue" evidence="1">
    <location>
        <position position="1"/>
    </location>
</feature>
<dbReference type="AlphaFoldDB" id="A0AA35XDK5"/>
<comment type="caution">
    <text evidence="1">The sequence shown here is derived from an EMBL/GenBank/DDBJ whole genome shotgun (WGS) entry which is preliminary data.</text>
</comment>
<reference evidence="1" key="1">
    <citation type="submission" date="2023-03" db="EMBL/GenBank/DDBJ databases">
        <authorList>
            <person name="Steffen K."/>
            <person name="Cardenas P."/>
        </authorList>
    </citation>
    <scope>NUCLEOTIDE SEQUENCE</scope>
</reference>
<evidence type="ECO:0000313" key="1">
    <source>
        <dbReference type="EMBL" id="CAI8048506.1"/>
    </source>
</evidence>
<sequence>MSRISINDFLVLSPTDYRASRLLCESQRTQNYISLHYGCLVGDGSGPVTCAREGPQATPDRGRVARGWVGRSGQRGDYRVYSLQRRLENAEEGYFNCVMEGDINPLSGLFVLHPITAVTAFIEVEAGTLTFRVRCTSTGGRAL</sequence>
<keyword evidence="2" id="KW-1185">Reference proteome</keyword>
<gene>
    <name evidence="1" type="ORF">GBAR_LOCUS26751</name>
</gene>
<proteinExistence type="predicted"/>
<accession>A0AA35XDK5</accession>
<protein>
    <submittedName>
        <fullName evidence="1">Uncharacterized protein</fullName>
    </submittedName>
</protein>
<dbReference type="Proteomes" id="UP001174909">
    <property type="component" value="Unassembled WGS sequence"/>
</dbReference>
<dbReference type="EMBL" id="CASHTH010003730">
    <property type="protein sequence ID" value="CAI8048506.1"/>
    <property type="molecule type" value="Genomic_DNA"/>
</dbReference>
<evidence type="ECO:0000313" key="2">
    <source>
        <dbReference type="Proteomes" id="UP001174909"/>
    </source>
</evidence>
<name>A0AA35XDK5_GEOBA</name>
<organism evidence="1 2">
    <name type="scientific">Geodia barretti</name>
    <name type="common">Barrett's horny sponge</name>
    <dbReference type="NCBI Taxonomy" id="519541"/>
    <lineage>
        <taxon>Eukaryota</taxon>
        <taxon>Metazoa</taxon>
        <taxon>Porifera</taxon>
        <taxon>Demospongiae</taxon>
        <taxon>Heteroscleromorpha</taxon>
        <taxon>Tetractinellida</taxon>
        <taxon>Astrophorina</taxon>
        <taxon>Geodiidae</taxon>
        <taxon>Geodia</taxon>
    </lineage>
</organism>